<dbReference type="EMBL" id="JAPQKS010000003">
    <property type="protein sequence ID" value="KAJ5239170.1"/>
    <property type="molecule type" value="Genomic_DNA"/>
</dbReference>
<dbReference type="OrthoDB" id="76567at2759"/>
<protein>
    <submittedName>
        <fullName evidence="1">Uncharacterized protein</fullName>
    </submittedName>
</protein>
<dbReference type="RefSeq" id="XP_058332089.1">
    <property type="nucleotide sequence ID" value="XM_058473086.1"/>
</dbReference>
<dbReference type="AlphaFoldDB" id="A0A9W9TRY2"/>
<keyword evidence="2" id="KW-1185">Reference proteome</keyword>
<comment type="caution">
    <text evidence="1">The sequence shown here is derived from an EMBL/GenBank/DDBJ whole genome shotgun (WGS) entry which is preliminary data.</text>
</comment>
<reference evidence="1" key="2">
    <citation type="journal article" date="2023" name="IMA Fungus">
        <title>Comparative genomic study of the Penicillium genus elucidates a diverse pangenome and 15 lateral gene transfer events.</title>
        <authorList>
            <person name="Petersen C."/>
            <person name="Sorensen T."/>
            <person name="Nielsen M.R."/>
            <person name="Sondergaard T.E."/>
            <person name="Sorensen J.L."/>
            <person name="Fitzpatrick D.A."/>
            <person name="Frisvad J.C."/>
            <person name="Nielsen K.L."/>
        </authorList>
    </citation>
    <scope>NUCLEOTIDE SEQUENCE</scope>
    <source>
        <strain evidence="1">IBT 19713</strain>
    </source>
</reference>
<evidence type="ECO:0000313" key="2">
    <source>
        <dbReference type="Proteomes" id="UP001150941"/>
    </source>
</evidence>
<dbReference type="GeneID" id="83200389"/>
<organism evidence="1 2">
    <name type="scientific">Penicillium chermesinum</name>
    <dbReference type="NCBI Taxonomy" id="63820"/>
    <lineage>
        <taxon>Eukaryota</taxon>
        <taxon>Fungi</taxon>
        <taxon>Dikarya</taxon>
        <taxon>Ascomycota</taxon>
        <taxon>Pezizomycotina</taxon>
        <taxon>Eurotiomycetes</taxon>
        <taxon>Eurotiomycetidae</taxon>
        <taxon>Eurotiales</taxon>
        <taxon>Aspergillaceae</taxon>
        <taxon>Penicillium</taxon>
    </lineage>
</organism>
<reference evidence="1" key="1">
    <citation type="submission" date="2022-11" db="EMBL/GenBank/DDBJ databases">
        <authorList>
            <person name="Petersen C."/>
        </authorList>
    </citation>
    <scope>NUCLEOTIDE SEQUENCE</scope>
    <source>
        <strain evidence="1">IBT 19713</strain>
    </source>
</reference>
<name>A0A9W9TRY2_9EURO</name>
<gene>
    <name evidence="1" type="ORF">N7468_003789</name>
</gene>
<dbReference type="Proteomes" id="UP001150941">
    <property type="component" value="Unassembled WGS sequence"/>
</dbReference>
<sequence length="151" mass="17003">MDCLPDGYIVRSFSRLSRLRVDAETILQLLQENQGGNQWLVVLGLPKSTIRKQDEGHGILGNVNYRFQWEGTTGLIQIALSPSHELVTGQLHTAIDRQLYAMGIEFDNAIWLGHTTYKPTPTRGKQGDQVFVPPSRRPIRGQLQGWPTLVI</sequence>
<proteinExistence type="predicted"/>
<accession>A0A9W9TRY2</accession>
<evidence type="ECO:0000313" key="1">
    <source>
        <dbReference type="EMBL" id="KAJ5239170.1"/>
    </source>
</evidence>